<dbReference type="EnsemblMetazoa" id="RPRC009719-RA">
    <property type="protein sequence ID" value="RPRC009719-PA"/>
    <property type="gene ID" value="RPRC009719"/>
</dbReference>
<dbReference type="FunCoup" id="T1I099">
    <property type="interactions" value="64"/>
</dbReference>
<keyword evidence="2" id="KW-1185">Reference proteome</keyword>
<dbReference type="CDD" id="cd21911">
    <property type="entry name" value="CC1_SLMAP"/>
    <property type="match status" value="1"/>
</dbReference>
<proteinExistence type="predicted"/>
<dbReference type="EMBL" id="ACPB03011931">
    <property type="status" value="NOT_ANNOTATED_CDS"/>
    <property type="molecule type" value="Genomic_DNA"/>
</dbReference>
<dbReference type="PROSITE" id="PS50006">
    <property type="entry name" value="FHA_DOMAIN"/>
    <property type="match status" value="1"/>
</dbReference>
<reference evidence="1" key="1">
    <citation type="submission" date="2015-05" db="UniProtKB">
        <authorList>
            <consortium name="EnsemblMetazoa"/>
        </authorList>
    </citation>
    <scope>IDENTIFICATION</scope>
</reference>
<dbReference type="SMART" id="SM00240">
    <property type="entry name" value="FHA"/>
    <property type="match status" value="1"/>
</dbReference>
<dbReference type="Gene3D" id="2.60.200.20">
    <property type="match status" value="1"/>
</dbReference>
<dbReference type="Pfam" id="PF00498">
    <property type="entry name" value="FHA"/>
    <property type="match status" value="1"/>
</dbReference>
<dbReference type="PANTHER" id="PTHR15715:SF37">
    <property type="entry name" value="LD47843P"/>
    <property type="match status" value="1"/>
</dbReference>
<evidence type="ECO:0000313" key="2">
    <source>
        <dbReference type="Proteomes" id="UP000015103"/>
    </source>
</evidence>
<dbReference type="InterPro" id="IPR008984">
    <property type="entry name" value="SMAD_FHA_dom_sf"/>
</dbReference>
<dbReference type="InterPro" id="IPR051176">
    <property type="entry name" value="Cent_Immune-Sig_Mod"/>
</dbReference>
<dbReference type="VEuPathDB" id="VectorBase:RPRC009719"/>
<name>T1I099_RHOPR</name>
<dbReference type="SUPFAM" id="SSF49879">
    <property type="entry name" value="SMAD/FHA domain"/>
    <property type="match status" value="1"/>
</dbReference>
<dbReference type="STRING" id="13249.T1I099"/>
<accession>T1I099</accession>
<dbReference type="AlphaFoldDB" id="T1I099"/>
<dbReference type="PANTHER" id="PTHR15715">
    <property type="entry name" value="CENTROSOMAL PROTEIN OF 170 KDA"/>
    <property type="match status" value="1"/>
</dbReference>
<dbReference type="eggNOG" id="KOG3872">
    <property type="taxonomic scope" value="Eukaryota"/>
</dbReference>
<dbReference type="HOGENOM" id="CLU_340195_0_0_1"/>
<dbReference type="InterPro" id="IPR000253">
    <property type="entry name" value="FHA_dom"/>
</dbReference>
<dbReference type="CDD" id="cd22679">
    <property type="entry name" value="FHA_SLMAP"/>
    <property type="match status" value="1"/>
</dbReference>
<dbReference type="OMA" id="QGWKALI"/>
<organism evidence="1 2">
    <name type="scientific">Rhodnius prolixus</name>
    <name type="common">Triatomid bug</name>
    <dbReference type="NCBI Taxonomy" id="13249"/>
    <lineage>
        <taxon>Eukaryota</taxon>
        <taxon>Metazoa</taxon>
        <taxon>Ecdysozoa</taxon>
        <taxon>Arthropoda</taxon>
        <taxon>Hexapoda</taxon>
        <taxon>Insecta</taxon>
        <taxon>Pterygota</taxon>
        <taxon>Neoptera</taxon>
        <taxon>Paraneoptera</taxon>
        <taxon>Hemiptera</taxon>
        <taxon>Heteroptera</taxon>
        <taxon>Panheteroptera</taxon>
        <taxon>Cimicomorpha</taxon>
        <taxon>Reduviidae</taxon>
        <taxon>Triatominae</taxon>
        <taxon>Rhodnius</taxon>
    </lineage>
</organism>
<dbReference type="Proteomes" id="UP000015103">
    <property type="component" value="Unassembled WGS sequence"/>
</dbReference>
<sequence>MQQAARKVGQIQERTLCLDQPVKIGRSVARARPASNNAIFDCKVLSRNHALIWYSNGKFYLQDTKSSNGTFVNNHRLSKSSEESLPREVCSGDIVQFGVDVLENTRKGLTHGCIVANLKLYLPDGKEAKEAIQREQLLESKLTSLQEMLNTIREATDQGWKALIAEDRLLTRVDALESQLVIYSKNFGEDKVKEELKKLQEDKNVYQNTAKEFLKKILEEKLEAVQKYQDVKRSLLNLEAQYTSLNEELTLSKIHVQELAQKLSLQISRTDSAEVKLQEMEEEHRETIDRLHRRNQELEKVLEFHKEEDTTGLGDLNAPSSKVPFALRSSPSPVDKDIGMEDSLKAEAEDEDELMKKEAADLLTAQLDLLQYFGSSDKQLTIDQSHLNAQLDINFIDLTCNPFLCIRHRVGMYVDITFALNIWVSPARIYYLLIRTSDLGKVSNGCEEPLEAKPKNQIFLEEEIKETKSEEDYKPVGDYSGINLAMRDEVKSSSEHLTKTSSLTLPNLEKTSQDLDGCHVIKEALGGDRKLCEEFVIDSVTQDDFENHLNRRNQNIEEKDTLRKQLIEAEQSAKQSRNEAAQLSDRLKVLTAELDSLKQKQQEQALDNKLRDELHKLTHDCFKSKGMISMLEAEVLSLKEELHNSQSENTRLSQELQQLEHLRTTVTKEGEGDQLQKVSLLEENLVLVSQRYMDCNEENTQLKRQLHDLQLDYQAISHQPYFNLFFALPCIMLILAVNLNFCKTTKWDPLTTRPTWCYVFVSFFRCWEIDQKDINCGTPNPLKVVIRDGKVNPRDVLSYCPAEDSALIVTDMSMSASNAKVRQDAVNASSRHKIM</sequence>
<evidence type="ECO:0000313" key="1">
    <source>
        <dbReference type="EnsemblMetazoa" id="RPRC009719-PA"/>
    </source>
</evidence>
<protein>
    <submittedName>
        <fullName evidence="1">FHA domain-containing protein</fullName>
    </submittedName>
</protein>
<dbReference type="InParanoid" id="T1I099"/>